<feature type="transmembrane region" description="Helical" evidence="1">
    <location>
        <begin position="6"/>
        <end position="26"/>
    </location>
</feature>
<reference evidence="2 3" key="1">
    <citation type="submission" date="2023-11" db="EMBL/GenBank/DDBJ databases">
        <authorList>
            <person name="Hedman E."/>
            <person name="Englund M."/>
            <person name="Stromberg M."/>
            <person name="Nyberg Akerstrom W."/>
            <person name="Nylinder S."/>
            <person name="Jareborg N."/>
            <person name="Kallberg Y."/>
            <person name="Kronander E."/>
        </authorList>
    </citation>
    <scope>NUCLEOTIDE SEQUENCE [LARGE SCALE GENOMIC DNA]</scope>
</reference>
<organism evidence="2 3">
    <name type="scientific">Parnassius mnemosyne</name>
    <name type="common">clouded apollo</name>
    <dbReference type="NCBI Taxonomy" id="213953"/>
    <lineage>
        <taxon>Eukaryota</taxon>
        <taxon>Metazoa</taxon>
        <taxon>Ecdysozoa</taxon>
        <taxon>Arthropoda</taxon>
        <taxon>Hexapoda</taxon>
        <taxon>Insecta</taxon>
        <taxon>Pterygota</taxon>
        <taxon>Neoptera</taxon>
        <taxon>Endopterygota</taxon>
        <taxon>Lepidoptera</taxon>
        <taxon>Glossata</taxon>
        <taxon>Ditrysia</taxon>
        <taxon>Papilionoidea</taxon>
        <taxon>Papilionidae</taxon>
        <taxon>Parnassiinae</taxon>
        <taxon>Parnassini</taxon>
        <taxon>Parnassius</taxon>
        <taxon>Driopa</taxon>
    </lineage>
</organism>
<accession>A0AAV1KHQ5</accession>
<dbReference type="PANTHER" id="PTHR10974">
    <property type="entry name" value="FI08016P-RELATED"/>
    <property type="match status" value="1"/>
</dbReference>
<keyword evidence="3" id="KW-1185">Reference proteome</keyword>
<dbReference type="Proteomes" id="UP001314205">
    <property type="component" value="Unassembled WGS sequence"/>
</dbReference>
<proteinExistence type="predicted"/>
<dbReference type="GO" id="GO:0005615">
    <property type="term" value="C:extracellular space"/>
    <property type="evidence" value="ECO:0007669"/>
    <property type="project" value="TreeGrafter"/>
</dbReference>
<protein>
    <recommendedName>
        <fullName evidence="4">DUF229 domain containing protein</fullName>
    </recommendedName>
</protein>
<keyword evidence="1" id="KW-1133">Transmembrane helix</keyword>
<evidence type="ECO:0000256" key="1">
    <source>
        <dbReference type="SAM" id="Phobius"/>
    </source>
</evidence>
<keyword evidence="1" id="KW-0812">Transmembrane</keyword>
<dbReference type="InterPro" id="IPR004245">
    <property type="entry name" value="DUF229"/>
</dbReference>
<dbReference type="InterPro" id="IPR017850">
    <property type="entry name" value="Alkaline_phosphatase_core_sf"/>
</dbReference>
<comment type="caution">
    <text evidence="2">The sequence shown here is derived from an EMBL/GenBank/DDBJ whole genome shotgun (WGS) entry which is preliminary data.</text>
</comment>
<evidence type="ECO:0000313" key="2">
    <source>
        <dbReference type="EMBL" id="CAK1582089.1"/>
    </source>
</evidence>
<dbReference type="AlphaFoldDB" id="A0AAV1KHQ5"/>
<dbReference type="EMBL" id="CAVLGL010000035">
    <property type="protein sequence ID" value="CAK1582089.1"/>
    <property type="molecule type" value="Genomic_DNA"/>
</dbReference>
<evidence type="ECO:0000313" key="3">
    <source>
        <dbReference type="Proteomes" id="UP001314205"/>
    </source>
</evidence>
<dbReference type="SUPFAM" id="SSF53649">
    <property type="entry name" value="Alkaline phosphatase-like"/>
    <property type="match status" value="1"/>
</dbReference>
<dbReference type="PANTHER" id="PTHR10974:SF9">
    <property type="entry name" value="DUF229 DOMAIN CONTAINING PROTEIN-RELATED"/>
    <property type="match status" value="1"/>
</dbReference>
<sequence>MNLHKTVTTTALIMGFLIFFIYYNMFSLMNFRAVEKSMFLTSTTNSLPNVTEDLLLDTPGCVIQNYSKTLKFKEALYENKTCGLRAIIVDRIENDKVRFNIQQKSMYLYSKGKRFSCCYKFASRSTVPGKEDTQIKFTPCNIFQNGSIIKLEQEIISVYCSLIEGKTKPVIYEDTYLLLKKLDTSSKVITNDKKSWNVLIVGMDTMSRARVYSTMPHTVEYFQKHKWLDFRGYQKVGFNTFPNIMSLLTGKKMPTIYKACAKGMNECNELMIWSKYKDAGYFTAYGEDYLRLPDTFSRYKGFKIPPTNHYARPFFLTGEKKSGNYICTAKKPSAIHLLDYALDFTRAYINENFFGMFWLNSFSHNTDNVPALLDNDMLMFLEKLEHTGALNNTFIVFLSDHGIRYGEMRLPIESYYEERLPMLFMWVPFAFQETYFEENHNIKINQYRLITTYDLHLTMWHILKLSKDSIQEIPSEACPQCSSLFVEKTIYRTCSDAGVNDKWCSCHNMAEANGKENNSQQSLKLAVTYIQNRTQTIKTTRCMDCAKLTLKTVLRHHFYSDGTKEVHIIAFMMSPGDVAFEANILIDGNEIKILEPTETISAYNTRGNCVVNPNDRSYCVCKKIKQCKRYFQFLFSFHINLLIGGYYNKIIYLNSTSHSNNIITLIITNCLLLGIQKYVYPRELTTFISNI</sequence>
<gene>
    <name evidence="2" type="ORF">PARMNEM_LOCUS3670</name>
</gene>
<dbReference type="Pfam" id="PF02995">
    <property type="entry name" value="DUF229"/>
    <property type="match status" value="1"/>
</dbReference>
<dbReference type="FunFam" id="3.40.720.10:FF:000017">
    <property type="entry name" value="Predicted protein"/>
    <property type="match status" value="1"/>
</dbReference>
<evidence type="ECO:0008006" key="4">
    <source>
        <dbReference type="Google" id="ProtNLM"/>
    </source>
</evidence>
<dbReference type="CDD" id="cd16021">
    <property type="entry name" value="ALP_like"/>
    <property type="match status" value="1"/>
</dbReference>
<name>A0AAV1KHQ5_9NEOP</name>
<dbReference type="Gene3D" id="3.40.720.10">
    <property type="entry name" value="Alkaline Phosphatase, subunit A"/>
    <property type="match status" value="2"/>
</dbReference>
<keyword evidence="1" id="KW-0472">Membrane</keyword>